<dbReference type="InterPro" id="IPR050583">
    <property type="entry name" value="Mycobacterial_A85_antigen"/>
</dbReference>
<keyword evidence="2" id="KW-0378">Hydrolase</keyword>
<comment type="caution">
    <text evidence="2">The sequence shown here is derived from an EMBL/GenBank/DDBJ whole genome shotgun (WGS) entry which is preliminary data.</text>
</comment>
<dbReference type="Proteomes" id="UP001589758">
    <property type="component" value="Unassembled WGS sequence"/>
</dbReference>
<dbReference type="Gene3D" id="3.40.50.1820">
    <property type="entry name" value="alpha/beta hydrolase"/>
    <property type="match status" value="1"/>
</dbReference>
<dbReference type="PANTHER" id="PTHR48098:SF1">
    <property type="entry name" value="DIACYLGLYCEROL ACYLTRANSFERASE_MYCOLYLTRANSFERASE AG85A"/>
    <property type="match status" value="1"/>
</dbReference>
<proteinExistence type="predicted"/>
<keyword evidence="3" id="KW-1185">Reference proteome</keyword>
<dbReference type="PANTHER" id="PTHR48098">
    <property type="entry name" value="ENTEROCHELIN ESTERASE-RELATED"/>
    <property type="match status" value="1"/>
</dbReference>
<evidence type="ECO:0000256" key="1">
    <source>
        <dbReference type="SAM" id="SignalP"/>
    </source>
</evidence>
<reference evidence="2 3" key="1">
    <citation type="submission" date="2024-09" db="EMBL/GenBank/DDBJ databases">
        <authorList>
            <person name="Sun Q."/>
            <person name="Mori K."/>
        </authorList>
    </citation>
    <scope>NUCLEOTIDE SEQUENCE [LARGE SCALE GENOMIC DNA]</scope>
    <source>
        <strain evidence="2 3">CCM 8545</strain>
    </source>
</reference>
<dbReference type="Pfam" id="PF00756">
    <property type="entry name" value="Esterase"/>
    <property type="match status" value="1"/>
</dbReference>
<dbReference type="GO" id="GO:0016787">
    <property type="term" value="F:hydrolase activity"/>
    <property type="evidence" value="ECO:0007669"/>
    <property type="project" value="UniProtKB-KW"/>
</dbReference>
<gene>
    <name evidence="2" type="ORF">ACFFIT_02860</name>
</gene>
<dbReference type="SUPFAM" id="SSF53474">
    <property type="entry name" value="alpha/beta-Hydrolases"/>
    <property type="match status" value="1"/>
</dbReference>
<dbReference type="InterPro" id="IPR029058">
    <property type="entry name" value="AB_hydrolase_fold"/>
</dbReference>
<keyword evidence="1" id="KW-0732">Signal</keyword>
<organism evidence="2 3">
    <name type="scientific">Thorsellia kenyensis</name>
    <dbReference type="NCBI Taxonomy" id="1549888"/>
    <lineage>
        <taxon>Bacteria</taxon>
        <taxon>Pseudomonadati</taxon>
        <taxon>Pseudomonadota</taxon>
        <taxon>Gammaproteobacteria</taxon>
        <taxon>Enterobacterales</taxon>
        <taxon>Thorselliaceae</taxon>
        <taxon>Thorsellia</taxon>
    </lineage>
</organism>
<dbReference type="InterPro" id="IPR000801">
    <property type="entry name" value="Esterase-like"/>
</dbReference>
<dbReference type="RefSeq" id="WP_385876138.1">
    <property type="nucleotide sequence ID" value="NZ_JBHLXE010000027.1"/>
</dbReference>
<dbReference type="PROSITE" id="PS51257">
    <property type="entry name" value="PROKAR_LIPOPROTEIN"/>
    <property type="match status" value="1"/>
</dbReference>
<feature type="signal peptide" evidence="1">
    <location>
        <begin position="1"/>
        <end position="21"/>
    </location>
</feature>
<name>A0ABV6C7V0_9GAMM</name>
<evidence type="ECO:0000313" key="3">
    <source>
        <dbReference type="Proteomes" id="UP001589758"/>
    </source>
</evidence>
<accession>A0ABV6C7V0</accession>
<sequence>MFKQKQIVLILSILLSGACASKDNVLQSNVGSSYIEVIPSGELINGTVDSKLLYVNEADKKPWNYSVYLPANFSTGNEYPVIYMLHGAGGDFTDWPNKGYIVQKLDRLIAAKDLPPSIVVFPDGFTSYYIDGDKHQMQTAFINELIPHIQKNYPIIKNRQAHAIAGLSMGGYGASRFALLFPEYFASAVMLSPALWTVDSMPVSRKESFAKDRSDVYGNPFDDERLRKHQFDQIQLKDQTALPIHFYVSYGSADTITAPVDAENFVIWAKDNHYVVESQKYNGYGHSWDFWSTSIDDGLRFIGKKFNVSN</sequence>
<dbReference type="EMBL" id="JBHLXE010000027">
    <property type="protein sequence ID" value="MFC0179044.1"/>
    <property type="molecule type" value="Genomic_DNA"/>
</dbReference>
<evidence type="ECO:0000313" key="2">
    <source>
        <dbReference type="EMBL" id="MFC0179044.1"/>
    </source>
</evidence>
<protein>
    <submittedName>
        <fullName evidence="2">Alpha/beta hydrolase</fullName>
    </submittedName>
</protein>
<feature type="chain" id="PRO_5047223767" evidence="1">
    <location>
        <begin position="22"/>
        <end position="310"/>
    </location>
</feature>